<feature type="domain" description="HTH cro/C1-type" evidence="4">
    <location>
        <begin position="13"/>
        <end position="68"/>
    </location>
</feature>
<evidence type="ECO:0000259" key="4">
    <source>
        <dbReference type="PROSITE" id="PS50943"/>
    </source>
</evidence>
<accession>A0A921LQD2</accession>
<gene>
    <name evidence="5" type="ORF">K8U80_00335</name>
</gene>
<dbReference type="GO" id="GO:0003677">
    <property type="term" value="F:DNA binding"/>
    <property type="evidence" value="ECO:0007669"/>
    <property type="project" value="UniProtKB-KW"/>
</dbReference>
<keyword evidence="3" id="KW-0804">Transcription</keyword>
<dbReference type="InterPro" id="IPR050807">
    <property type="entry name" value="TransReg_Diox_bact_type"/>
</dbReference>
<sequence length="69" mass="7801">MCKELQIKLGRNVRSARQRAELSQTRLALMVGISRPVLIAIEQGDQNITLDTLDRLAKGLEVEAWELLQ</sequence>
<evidence type="ECO:0000313" key="5">
    <source>
        <dbReference type="EMBL" id="HJG29829.1"/>
    </source>
</evidence>
<dbReference type="InterPro" id="IPR001387">
    <property type="entry name" value="Cro/C1-type_HTH"/>
</dbReference>
<comment type="caution">
    <text evidence="5">The sequence shown here is derived from an EMBL/GenBank/DDBJ whole genome shotgun (WGS) entry which is preliminary data.</text>
</comment>
<dbReference type="GO" id="GO:0005829">
    <property type="term" value="C:cytosol"/>
    <property type="evidence" value="ECO:0007669"/>
    <property type="project" value="TreeGrafter"/>
</dbReference>
<evidence type="ECO:0000256" key="1">
    <source>
        <dbReference type="ARBA" id="ARBA00023015"/>
    </source>
</evidence>
<evidence type="ECO:0000256" key="3">
    <source>
        <dbReference type="ARBA" id="ARBA00023163"/>
    </source>
</evidence>
<protein>
    <submittedName>
        <fullName evidence="5">Helix-turn-helix domain-containing protein</fullName>
    </submittedName>
</protein>
<dbReference type="AlphaFoldDB" id="A0A921LQD2"/>
<reference evidence="5" key="1">
    <citation type="journal article" date="2021" name="PeerJ">
        <title>Extensive microbial diversity within the chicken gut microbiome revealed by metagenomics and culture.</title>
        <authorList>
            <person name="Gilroy R."/>
            <person name="Ravi A."/>
            <person name="Getino M."/>
            <person name="Pursley I."/>
            <person name="Horton D.L."/>
            <person name="Alikhan N.F."/>
            <person name="Baker D."/>
            <person name="Gharbi K."/>
            <person name="Hall N."/>
            <person name="Watson M."/>
            <person name="Adriaenssens E.M."/>
            <person name="Foster-Nyarko E."/>
            <person name="Jarju S."/>
            <person name="Secka A."/>
            <person name="Antonio M."/>
            <person name="Oren A."/>
            <person name="Chaudhuri R.R."/>
            <person name="La Ragione R."/>
            <person name="Hildebrand F."/>
            <person name="Pallen M.J."/>
        </authorList>
    </citation>
    <scope>NUCLEOTIDE SEQUENCE</scope>
    <source>
        <strain evidence="5">ChiGjej2B2-7701</strain>
    </source>
</reference>
<dbReference type="SMART" id="SM00530">
    <property type="entry name" value="HTH_XRE"/>
    <property type="match status" value="1"/>
</dbReference>
<dbReference type="SUPFAM" id="SSF47413">
    <property type="entry name" value="lambda repressor-like DNA-binding domains"/>
    <property type="match status" value="1"/>
</dbReference>
<organism evidence="5 6">
    <name type="scientific">Collinsella ihumii</name>
    <dbReference type="NCBI Taxonomy" id="1720204"/>
    <lineage>
        <taxon>Bacteria</taxon>
        <taxon>Bacillati</taxon>
        <taxon>Actinomycetota</taxon>
        <taxon>Coriobacteriia</taxon>
        <taxon>Coriobacteriales</taxon>
        <taxon>Coriobacteriaceae</taxon>
        <taxon>Collinsella</taxon>
    </lineage>
</organism>
<dbReference type="GO" id="GO:0003700">
    <property type="term" value="F:DNA-binding transcription factor activity"/>
    <property type="evidence" value="ECO:0007669"/>
    <property type="project" value="TreeGrafter"/>
</dbReference>
<proteinExistence type="predicted"/>
<keyword evidence="1" id="KW-0805">Transcription regulation</keyword>
<dbReference type="CDD" id="cd00093">
    <property type="entry name" value="HTH_XRE"/>
    <property type="match status" value="1"/>
</dbReference>
<keyword evidence="2" id="KW-0238">DNA-binding</keyword>
<dbReference type="PROSITE" id="PS50943">
    <property type="entry name" value="HTH_CROC1"/>
    <property type="match status" value="1"/>
</dbReference>
<name>A0A921LQD2_9ACTN</name>
<dbReference type="PANTHER" id="PTHR46797">
    <property type="entry name" value="HTH-TYPE TRANSCRIPTIONAL REGULATOR"/>
    <property type="match status" value="1"/>
</dbReference>
<dbReference type="PANTHER" id="PTHR46797:SF23">
    <property type="entry name" value="HTH-TYPE TRANSCRIPTIONAL REGULATOR SUTR"/>
    <property type="match status" value="1"/>
</dbReference>
<evidence type="ECO:0000313" key="6">
    <source>
        <dbReference type="Proteomes" id="UP000746751"/>
    </source>
</evidence>
<dbReference type="EMBL" id="DYVF01000003">
    <property type="protein sequence ID" value="HJG29829.1"/>
    <property type="molecule type" value="Genomic_DNA"/>
</dbReference>
<dbReference type="Proteomes" id="UP000746751">
    <property type="component" value="Unassembled WGS sequence"/>
</dbReference>
<evidence type="ECO:0000256" key="2">
    <source>
        <dbReference type="ARBA" id="ARBA00023125"/>
    </source>
</evidence>
<dbReference type="Gene3D" id="1.10.260.40">
    <property type="entry name" value="lambda repressor-like DNA-binding domains"/>
    <property type="match status" value="1"/>
</dbReference>
<dbReference type="Pfam" id="PF01381">
    <property type="entry name" value="HTH_3"/>
    <property type="match status" value="1"/>
</dbReference>
<dbReference type="InterPro" id="IPR010982">
    <property type="entry name" value="Lambda_DNA-bd_dom_sf"/>
</dbReference>
<reference evidence="5" key="2">
    <citation type="submission" date="2021-09" db="EMBL/GenBank/DDBJ databases">
        <authorList>
            <person name="Gilroy R."/>
        </authorList>
    </citation>
    <scope>NUCLEOTIDE SEQUENCE</scope>
    <source>
        <strain evidence="5">ChiGjej2B2-7701</strain>
    </source>
</reference>